<dbReference type="PANTHER" id="PTHR43591">
    <property type="entry name" value="METHYLTRANSFERASE"/>
    <property type="match status" value="1"/>
</dbReference>
<dbReference type="EMBL" id="UINC01046411">
    <property type="protein sequence ID" value="SVB54394.1"/>
    <property type="molecule type" value="Genomic_DNA"/>
</dbReference>
<feature type="domain" description="Methyltransferase type 11" evidence="1">
    <location>
        <begin position="79"/>
        <end position="170"/>
    </location>
</feature>
<dbReference type="AlphaFoldDB" id="A0A382EWA1"/>
<sequence>MNREVNLLKFYPKSNRPIDERGNLVMEEDRAKARKFDVDYFDGDRLTGYGGYNYNPRFWEETVAHVTDFYKLDNHSRILDVGCAKGFMMHDLQLLLPGAEILGIDISEYAKDNAIESVKEKISVGNANNLPFADNYFDLVIAINTLHNLPRIDCKEAFREINRVTKKDAFVMNDAWRDDEGKESMLNWNLTALTYMSCDDWLVFFDEVNYIGDYY</sequence>
<dbReference type="PANTHER" id="PTHR43591:SF24">
    <property type="entry name" value="2-METHOXY-6-POLYPRENYL-1,4-BENZOQUINOL METHYLASE, MITOCHONDRIAL"/>
    <property type="match status" value="1"/>
</dbReference>
<dbReference type="Pfam" id="PF08241">
    <property type="entry name" value="Methyltransf_11"/>
    <property type="match status" value="1"/>
</dbReference>
<accession>A0A382EWA1</accession>
<gene>
    <name evidence="2" type="ORF">METZ01_LOCUS207248</name>
</gene>
<feature type="non-terminal residue" evidence="2">
    <location>
        <position position="215"/>
    </location>
</feature>
<dbReference type="Gene3D" id="3.40.50.150">
    <property type="entry name" value="Vaccinia Virus protein VP39"/>
    <property type="match status" value="1"/>
</dbReference>
<dbReference type="GO" id="GO:0008757">
    <property type="term" value="F:S-adenosylmethionine-dependent methyltransferase activity"/>
    <property type="evidence" value="ECO:0007669"/>
    <property type="project" value="InterPro"/>
</dbReference>
<organism evidence="2">
    <name type="scientific">marine metagenome</name>
    <dbReference type="NCBI Taxonomy" id="408172"/>
    <lineage>
        <taxon>unclassified sequences</taxon>
        <taxon>metagenomes</taxon>
        <taxon>ecological metagenomes</taxon>
    </lineage>
</organism>
<dbReference type="InterPro" id="IPR029063">
    <property type="entry name" value="SAM-dependent_MTases_sf"/>
</dbReference>
<dbReference type="SUPFAM" id="SSF53335">
    <property type="entry name" value="S-adenosyl-L-methionine-dependent methyltransferases"/>
    <property type="match status" value="1"/>
</dbReference>
<protein>
    <recommendedName>
        <fullName evidence="1">Methyltransferase type 11 domain-containing protein</fullName>
    </recommendedName>
</protein>
<reference evidence="2" key="1">
    <citation type="submission" date="2018-05" db="EMBL/GenBank/DDBJ databases">
        <authorList>
            <person name="Lanie J.A."/>
            <person name="Ng W.-L."/>
            <person name="Kazmierczak K.M."/>
            <person name="Andrzejewski T.M."/>
            <person name="Davidsen T.M."/>
            <person name="Wayne K.J."/>
            <person name="Tettelin H."/>
            <person name="Glass J.I."/>
            <person name="Rusch D."/>
            <person name="Podicherti R."/>
            <person name="Tsui H.-C.T."/>
            <person name="Winkler M.E."/>
        </authorList>
    </citation>
    <scope>NUCLEOTIDE SEQUENCE</scope>
</reference>
<dbReference type="InterPro" id="IPR013216">
    <property type="entry name" value="Methyltransf_11"/>
</dbReference>
<proteinExistence type="predicted"/>
<evidence type="ECO:0000313" key="2">
    <source>
        <dbReference type="EMBL" id="SVB54394.1"/>
    </source>
</evidence>
<dbReference type="CDD" id="cd02440">
    <property type="entry name" value="AdoMet_MTases"/>
    <property type="match status" value="1"/>
</dbReference>
<name>A0A382EWA1_9ZZZZ</name>
<evidence type="ECO:0000259" key="1">
    <source>
        <dbReference type="Pfam" id="PF08241"/>
    </source>
</evidence>